<evidence type="ECO:0000313" key="9">
    <source>
        <dbReference type="Proteomes" id="UP000017836"/>
    </source>
</evidence>
<evidence type="ECO:0000256" key="3">
    <source>
        <dbReference type="ARBA" id="ARBA00023125"/>
    </source>
</evidence>
<proteinExistence type="predicted"/>
<dbReference type="eggNOG" id="ENOG502RYIM">
    <property type="taxonomic scope" value="Eukaryota"/>
</dbReference>
<dbReference type="CDD" id="cd01396">
    <property type="entry name" value="MeCP2_MBD"/>
    <property type="match status" value="1"/>
</dbReference>
<comment type="subcellular location">
    <subcellularLocation>
        <location evidence="1">Nucleus</location>
    </subcellularLocation>
</comment>
<dbReference type="GO" id="GO:0003677">
    <property type="term" value="F:DNA binding"/>
    <property type="evidence" value="ECO:0007669"/>
    <property type="project" value="UniProtKB-KW"/>
</dbReference>
<feature type="compositionally biased region" description="Basic and acidic residues" evidence="6">
    <location>
        <begin position="303"/>
        <end position="327"/>
    </location>
</feature>
<keyword evidence="3" id="KW-0238">DNA-binding</keyword>
<dbReference type="HOGENOM" id="CLU_759416_0_0_1"/>
<evidence type="ECO:0000313" key="8">
    <source>
        <dbReference type="EMBL" id="ERM93673.1"/>
    </source>
</evidence>
<gene>
    <name evidence="8" type="ORF">AMTR_s00004p00169140</name>
</gene>
<feature type="region of interest" description="Disordered" evidence="6">
    <location>
        <begin position="1"/>
        <end position="22"/>
    </location>
</feature>
<evidence type="ECO:0000256" key="6">
    <source>
        <dbReference type="SAM" id="MobiDB-lite"/>
    </source>
</evidence>
<feature type="compositionally biased region" description="Acidic residues" evidence="6">
    <location>
        <begin position="135"/>
        <end position="144"/>
    </location>
</feature>
<feature type="region of interest" description="Disordered" evidence="6">
    <location>
        <begin position="73"/>
        <end position="210"/>
    </location>
</feature>
<dbReference type="InterPro" id="IPR001739">
    <property type="entry name" value="Methyl_CpG_DNA-bd"/>
</dbReference>
<feature type="compositionally biased region" description="Basic and acidic residues" evidence="6">
    <location>
        <begin position="158"/>
        <end position="181"/>
    </location>
</feature>
<dbReference type="Proteomes" id="UP000017836">
    <property type="component" value="Unassembled WGS sequence"/>
</dbReference>
<keyword evidence="9" id="KW-1185">Reference proteome</keyword>
<dbReference type="InterPro" id="IPR039622">
    <property type="entry name" value="MBD10/11"/>
</dbReference>
<organism evidence="8 9">
    <name type="scientific">Amborella trichopoda</name>
    <dbReference type="NCBI Taxonomy" id="13333"/>
    <lineage>
        <taxon>Eukaryota</taxon>
        <taxon>Viridiplantae</taxon>
        <taxon>Streptophyta</taxon>
        <taxon>Embryophyta</taxon>
        <taxon>Tracheophyta</taxon>
        <taxon>Spermatophyta</taxon>
        <taxon>Magnoliopsida</taxon>
        <taxon>Amborellales</taxon>
        <taxon>Amborellaceae</taxon>
        <taxon>Amborella</taxon>
    </lineage>
</organism>
<feature type="compositionally biased region" description="Basic and acidic residues" evidence="6">
    <location>
        <begin position="336"/>
        <end position="348"/>
    </location>
</feature>
<feature type="compositionally biased region" description="Basic and acidic residues" evidence="6">
    <location>
        <begin position="270"/>
        <end position="291"/>
    </location>
</feature>
<feature type="compositionally biased region" description="Basic and acidic residues" evidence="6">
    <location>
        <begin position="91"/>
        <end position="114"/>
    </location>
</feature>
<evidence type="ECO:0000256" key="2">
    <source>
        <dbReference type="ARBA" id="ARBA00023015"/>
    </source>
</evidence>
<feature type="region of interest" description="Disordered" evidence="6">
    <location>
        <begin position="244"/>
        <end position="365"/>
    </location>
</feature>
<evidence type="ECO:0000256" key="1">
    <source>
        <dbReference type="ARBA" id="ARBA00004123"/>
    </source>
</evidence>
<dbReference type="Gramene" id="ERM93673">
    <property type="protein sequence ID" value="ERM93673"/>
    <property type="gene ID" value="AMTR_s00004p00169140"/>
</dbReference>
<dbReference type="OrthoDB" id="1435582at2759"/>
<dbReference type="EMBL" id="KI397628">
    <property type="protein sequence ID" value="ERM93673.1"/>
    <property type="molecule type" value="Genomic_DNA"/>
</dbReference>
<protein>
    <recommendedName>
        <fullName evidence="7">MBD domain-containing protein</fullName>
    </recommendedName>
</protein>
<dbReference type="PROSITE" id="PS50982">
    <property type="entry name" value="MBD"/>
    <property type="match status" value="1"/>
</dbReference>
<dbReference type="GO" id="GO:0005634">
    <property type="term" value="C:nucleus"/>
    <property type="evidence" value="ECO:0007669"/>
    <property type="project" value="UniProtKB-SubCell"/>
</dbReference>
<evidence type="ECO:0000259" key="7">
    <source>
        <dbReference type="PROSITE" id="PS50982"/>
    </source>
</evidence>
<keyword evidence="5" id="KW-0539">Nucleus</keyword>
<dbReference type="Gene3D" id="3.30.890.10">
    <property type="entry name" value="Methyl-cpg-binding Protein 2, Chain A"/>
    <property type="match status" value="1"/>
</dbReference>
<keyword evidence="4" id="KW-0804">Transcription</keyword>
<evidence type="ECO:0000256" key="5">
    <source>
        <dbReference type="ARBA" id="ARBA00023242"/>
    </source>
</evidence>
<accession>W1NE73</accession>
<keyword evidence="2" id="KW-0805">Transcription regulation</keyword>
<dbReference type="Pfam" id="PF01429">
    <property type="entry name" value="MBD"/>
    <property type="match status" value="1"/>
</dbReference>
<feature type="compositionally biased region" description="Basic residues" evidence="6">
    <location>
        <begin position="115"/>
        <end position="130"/>
    </location>
</feature>
<feature type="compositionally biased region" description="Basic and acidic residues" evidence="6">
    <location>
        <begin position="188"/>
        <end position="210"/>
    </location>
</feature>
<dbReference type="SUPFAM" id="SSF54171">
    <property type="entry name" value="DNA-binding domain"/>
    <property type="match status" value="1"/>
</dbReference>
<sequence length="365" mass="39127">MATLVERDEGMVQETHDNNDKGEVVSVELPAPQGWKKKFIPKKGGTPKRNEIVFVAPTGEEIRNKKQLDQYLKAHPGGPAVSEFDWGTGDTPRRSARISEKAKALDFPESEPKSKRARKSSSSKKGPKAKKANDEENEALEEEADKEKSDVADAAGVGKEHDASKEVEMQDAEDGRGKVDNKVIAGEESAKHEVDTVPKPAEDGSIKVEDKVTTVEENAGNEGDSGTKLVGDAGKSVVEKVGGSCDTNYMESMKDKGVTTTEDVGPGDSKANEEVKENVLPDDHNKEEKNATADCEVGSVNTDDAKAFEATKESAATEEKSEEEKGLPENGATTREGGKEGSTTKDMHSLNCADGQRPEPSPVSC</sequence>
<dbReference type="InterPro" id="IPR016177">
    <property type="entry name" value="DNA-bd_dom_sf"/>
</dbReference>
<feature type="domain" description="MBD" evidence="7">
    <location>
        <begin position="21"/>
        <end position="91"/>
    </location>
</feature>
<dbReference type="KEGG" id="atr:18421624"/>
<dbReference type="AlphaFoldDB" id="W1NE73"/>
<dbReference type="OMA" id="HEERKEY"/>
<name>W1NE73_AMBTC</name>
<evidence type="ECO:0000256" key="4">
    <source>
        <dbReference type="ARBA" id="ARBA00023163"/>
    </source>
</evidence>
<dbReference type="STRING" id="13333.W1NE73"/>
<dbReference type="PANTHER" id="PTHR33729">
    <property type="entry name" value="METHYL-CPG BINDING DOMAIN CONTAINING PROTEIN, EXPRESSED"/>
    <property type="match status" value="1"/>
</dbReference>
<reference evidence="9" key="1">
    <citation type="journal article" date="2013" name="Science">
        <title>The Amborella genome and the evolution of flowering plants.</title>
        <authorList>
            <consortium name="Amborella Genome Project"/>
        </authorList>
    </citation>
    <scope>NUCLEOTIDE SEQUENCE [LARGE SCALE GENOMIC DNA]</scope>
</reference>
<dbReference type="PANTHER" id="PTHR33729:SF6">
    <property type="entry name" value="METHYL-CPG-BINDING DOMAIN-CONTAINING PROTEIN 11"/>
    <property type="match status" value="1"/>
</dbReference>